<dbReference type="InterPro" id="IPR018060">
    <property type="entry name" value="HTH_AraC"/>
</dbReference>
<dbReference type="SUPFAM" id="SSF51215">
    <property type="entry name" value="Regulatory protein AraC"/>
    <property type="match status" value="1"/>
</dbReference>
<feature type="domain" description="HTH araC/xylS-type" evidence="4">
    <location>
        <begin position="198"/>
        <end position="296"/>
    </location>
</feature>
<dbReference type="Gene3D" id="2.60.120.10">
    <property type="entry name" value="Jelly Rolls"/>
    <property type="match status" value="1"/>
</dbReference>
<dbReference type="Proteomes" id="UP000812277">
    <property type="component" value="Unassembled WGS sequence"/>
</dbReference>
<dbReference type="PANTHER" id="PTHR43280:SF2">
    <property type="entry name" value="HTH-TYPE TRANSCRIPTIONAL REGULATOR EXSA"/>
    <property type="match status" value="1"/>
</dbReference>
<dbReference type="PRINTS" id="PR00032">
    <property type="entry name" value="HTHARAC"/>
</dbReference>
<keyword evidence="3" id="KW-0804">Transcription</keyword>
<name>A0ABS7D866_9BACL</name>
<gene>
    <name evidence="5" type="ORF">K0T92_13410</name>
</gene>
<dbReference type="InterPro" id="IPR003313">
    <property type="entry name" value="AraC-bd"/>
</dbReference>
<dbReference type="InterPro" id="IPR020449">
    <property type="entry name" value="Tscrpt_reg_AraC-type_HTH"/>
</dbReference>
<keyword evidence="1" id="KW-0805">Transcription regulation</keyword>
<dbReference type="PROSITE" id="PS01124">
    <property type="entry name" value="HTH_ARAC_FAMILY_2"/>
    <property type="match status" value="1"/>
</dbReference>
<protein>
    <submittedName>
        <fullName evidence="5">AraC family transcriptional regulator</fullName>
    </submittedName>
</protein>
<dbReference type="RefSeq" id="WP_219872989.1">
    <property type="nucleotide sequence ID" value="NZ_JAHZIJ010000008.1"/>
</dbReference>
<comment type="caution">
    <text evidence="5">The sequence shown here is derived from an EMBL/GenBank/DDBJ whole genome shotgun (WGS) entry which is preliminary data.</text>
</comment>
<evidence type="ECO:0000313" key="6">
    <source>
        <dbReference type="Proteomes" id="UP000812277"/>
    </source>
</evidence>
<dbReference type="SMART" id="SM00342">
    <property type="entry name" value="HTH_ARAC"/>
    <property type="match status" value="1"/>
</dbReference>
<evidence type="ECO:0000259" key="4">
    <source>
        <dbReference type="PROSITE" id="PS01124"/>
    </source>
</evidence>
<dbReference type="InterPro" id="IPR014710">
    <property type="entry name" value="RmlC-like_jellyroll"/>
</dbReference>
<accession>A0ABS7D866</accession>
<dbReference type="Pfam" id="PF12833">
    <property type="entry name" value="HTH_18"/>
    <property type="match status" value="1"/>
</dbReference>
<evidence type="ECO:0000256" key="2">
    <source>
        <dbReference type="ARBA" id="ARBA00023125"/>
    </source>
</evidence>
<dbReference type="PROSITE" id="PS00041">
    <property type="entry name" value="HTH_ARAC_FAMILY_1"/>
    <property type="match status" value="1"/>
</dbReference>
<reference evidence="5 6" key="1">
    <citation type="submission" date="2021-07" db="EMBL/GenBank/DDBJ databases">
        <title>Paenibacillus radiodurans sp. nov., isolated from the southeastern edge of Tengger Desert.</title>
        <authorList>
            <person name="Zhang G."/>
        </authorList>
    </citation>
    <scope>NUCLEOTIDE SEQUENCE [LARGE SCALE GENOMIC DNA]</scope>
    <source>
        <strain evidence="5 6">DT7-4</strain>
    </source>
</reference>
<evidence type="ECO:0000256" key="1">
    <source>
        <dbReference type="ARBA" id="ARBA00023015"/>
    </source>
</evidence>
<evidence type="ECO:0000313" key="5">
    <source>
        <dbReference type="EMBL" id="MBW7475746.1"/>
    </source>
</evidence>
<dbReference type="Pfam" id="PF02311">
    <property type="entry name" value="AraC_binding"/>
    <property type="match status" value="1"/>
</dbReference>
<dbReference type="InterPro" id="IPR018062">
    <property type="entry name" value="HTH_AraC-typ_CS"/>
</dbReference>
<sequence length="299" mass="34980">MSEQVLRNSLRLNFLYADKYIFPSMWIYPRNRVPYSMLRLIQNGKARITIDGEEIVVQKNQILYVPQGCEMHCQALEDDFTFISIRFTAAIPLYDTELWPERLGIQKITECDEPEIHEYFERIVSAKTSSTAGKSFRMRGYLELIMAYLVDCGAGILSDAEAKLAEERYREQYKNRHLPNQIAQRNMKPELKMDTRIQSVVEYLIMHHDKSLNIQLLCEMVSLSESSLRRLFKEHTGKSPSEFINELRMMTAARRLLETDDRISDIASKVGYDDPNYFARMFKLNFGIAPRGYRSISRE</sequence>
<evidence type="ECO:0000256" key="3">
    <source>
        <dbReference type="ARBA" id="ARBA00023163"/>
    </source>
</evidence>
<dbReference type="EMBL" id="JAHZIJ010000008">
    <property type="protein sequence ID" value="MBW7475746.1"/>
    <property type="molecule type" value="Genomic_DNA"/>
</dbReference>
<keyword evidence="2" id="KW-0238">DNA-binding</keyword>
<dbReference type="Gene3D" id="1.10.10.60">
    <property type="entry name" value="Homeodomain-like"/>
    <property type="match status" value="2"/>
</dbReference>
<dbReference type="InterPro" id="IPR009057">
    <property type="entry name" value="Homeodomain-like_sf"/>
</dbReference>
<keyword evidence="6" id="KW-1185">Reference proteome</keyword>
<dbReference type="SUPFAM" id="SSF46689">
    <property type="entry name" value="Homeodomain-like"/>
    <property type="match status" value="2"/>
</dbReference>
<dbReference type="InterPro" id="IPR037923">
    <property type="entry name" value="HTH-like"/>
</dbReference>
<dbReference type="PANTHER" id="PTHR43280">
    <property type="entry name" value="ARAC-FAMILY TRANSCRIPTIONAL REGULATOR"/>
    <property type="match status" value="1"/>
</dbReference>
<proteinExistence type="predicted"/>
<organism evidence="5 6">
    <name type="scientific">Paenibacillus oenotherae</name>
    <dbReference type="NCBI Taxonomy" id="1435645"/>
    <lineage>
        <taxon>Bacteria</taxon>
        <taxon>Bacillati</taxon>
        <taxon>Bacillota</taxon>
        <taxon>Bacilli</taxon>
        <taxon>Bacillales</taxon>
        <taxon>Paenibacillaceae</taxon>
        <taxon>Paenibacillus</taxon>
    </lineage>
</organism>